<dbReference type="EMBL" id="CP090170">
    <property type="protein sequence ID" value="UJO21255.1"/>
    <property type="molecule type" value="Genomic_DNA"/>
</dbReference>
<keyword evidence="2" id="KW-1185">Reference proteome</keyword>
<protein>
    <submittedName>
        <fullName evidence="1">Uncharacterized protein</fullName>
    </submittedName>
</protein>
<dbReference type="OrthoDB" id="3650741at2759"/>
<gene>
    <name evidence="1" type="ORF">CLAFUR5_10901</name>
</gene>
<organism evidence="1 2">
    <name type="scientific">Passalora fulva</name>
    <name type="common">Tomato leaf mold</name>
    <name type="synonym">Cladosporium fulvum</name>
    <dbReference type="NCBI Taxonomy" id="5499"/>
    <lineage>
        <taxon>Eukaryota</taxon>
        <taxon>Fungi</taxon>
        <taxon>Dikarya</taxon>
        <taxon>Ascomycota</taxon>
        <taxon>Pezizomycotina</taxon>
        <taxon>Dothideomycetes</taxon>
        <taxon>Dothideomycetidae</taxon>
        <taxon>Mycosphaerellales</taxon>
        <taxon>Mycosphaerellaceae</taxon>
        <taxon>Fulvia</taxon>
    </lineage>
</organism>
<dbReference type="GeneID" id="71990779"/>
<sequence length="179" mass="20442">MAAITTTDMRRLLGTLPQELCDEVYKHTFRAPTGPHIIDRDWRFPAQLHVSRHIRQTFARAYFSSDFHFRLEDLAEILHLPIYGIPRNLHGVTRYVAKWLDLLAPNHVSCVRSVALVADPHPGTPGLRRGRLIRLSQLRSDEAMWPVTRRWLGHAISGAANGYIAALVRRCTFVGVERC</sequence>
<reference evidence="1" key="1">
    <citation type="submission" date="2021-12" db="EMBL/GenBank/DDBJ databases">
        <authorList>
            <person name="Zaccaron A."/>
            <person name="Stergiopoulos I."/>
        </authorList>
    </citation>
    <scope>NUCLEOTIDE SEQUENCE</scope>
    <source>
        <strain evidence="1">Race5_Kim</strain>
    </source>
</reference>
<reference evidence="1" key="2">
    <citation type="journal article" date="2022" name="Microb. Genom.">
        <title>A chromosome-scale genome assembly of the tomato pathogen Cladosporium fulvum reveals a compartmentalized genome architecture and the presence of a dispensable chromosome.</title>
        <authorList>
            <person name="Zaccaron A.Z."/>
            <person name="Chen L.H."/>
            <person name="Samaras A."/>
            <person name="Stergiopoulos I."/>
        </authorList>
    </citation>
    <scope>NUCLEOTIDE SEQUENCE</scope>
    <source>
        <strain evidence="1">Race5_Kim</strain>
    </source>
</reference>
<dbReference type="Proteomes" id="UP000756132">
    <property type="component" value="Chromosome 8"/>
</dbReference>
<evidence type="ECO:0000313" key="2">
    <source>
        <dbReference type="Proteomes" id="UP000756132"/>
    </source>
</evidence>
<name>A0A9Q8PF10_PASFU</name>
<proteinExistence type="predicted"/>
<dbReference type="RefSeq" id="XP_047765621.1">
    <property type="nucleotide sequence ID" value="XM_047910049.1"/>
</dbReference>
<accession>A0A9Q8PF10</accession>
<dbReference type="AlphaFoldDB" id="A0A9Q8PF10"/>
<evidence type="ECO:0000313" key="1">
    <source>
        <dbReference type="EMBL" id="UJO21255.1"/>
    </source>
</evidence>
<dbReference type="KEGG" id="ffu:CLAFUR5_10901"/>